<proteinExistence type="predicted"/>
<reference evidence="3 4" key="1">
    <citation type="journal article" date="2024" name="Nat. Commun.">
        <title>Phylogenomics reveals the evolutionary origins of lichenization in chlorophyte algae.</title>
        <authorList>
            <person name="Puginier C."/>
            <person name="Libourel C."/>
            <person name="Otte J."/>
            <person name="Skaloud P."/>
            <person name="Haon M."/>
            <person name="Grisel S."/>
            <person name="Petersen M."/>
            <person name="Berrin J.G."/>
            <person name="Delaux P.M."/>
            <person name="Dal Grande F."/>
            <person name="Keller J."/>
        </authorList>
    </citation>
    <scope>NUCLEOTIDE SEQUENCE [LARGE SCALE GENOMIC DNA]</scope>
    <source>
        <strain evidence="3 4">SAG 245.80</strain>
    </source>
</reference>
<dbReference type="PANTHER" id="PTHR28498:SF1">
    <property type="entry name" value="ZINC FINGER SWIM DOMAIN-CONTAINING PROTEIN 7"/>
    <property type="match status" value="1"/>
</dbReference>
<feature type="domain" description="SWIM-type" evidence="2">
    <location>
        <begin position="82"/>
        <end position="121"/>
    </location>
</feature>
<dbReference type="PROSITE" id="PS50966">
    <property type="entry name" value="ZF_SWIM"/>
    <property type="match status" value="1"/>
</dbReference>
<dbReference type="GO" id="GO:0000724">
    <property type="term" value="P:double-strand break repair via homologous recombination"/>
    <property type="evidence" value="ECO:0007669"/>
    <property type="project" value="TreeGrafter"/>
</dbReference>
<evidence type="ECO:0000259" key="2">
    <source>
        <dbReference type="PROSITE" id="PS50966"/>
    </source>
</evidence>
<organism evidence="3 4">
    <name type="scientific">Elliptochloris bilobata</name>
    <dbReference type="NCBI Taxonomy" id="381761"/>
    <lineage>
        <taxon>Eukaryota</taxon>
        <taxon>Viridiplantae</taxon>
        <taxon>Chlorophyta</taxon>
        <taxon>core chlorophytes</taxon>
        <taxon>Trebouxiophyceae</taxon>
        <taxon>Trebouxiophyceae incertae sedis</taxon>
        <taxon>Elliptochloris clade</taxon>
        <taxon>Elliptochloris</taxon>
    </lineage>
</organism>
<name>A0AAW1S7A4_9CHLO</name>
<sequence length="142" mass="15636">MQAAYVPSIISIAETLLSELEAIEEQPPQITSDLLIKLHHLFDKNLERALQIIDKGDVKCYVAEKSGRTVYQVKGKTAAEPYTVFPLDYCSCHAFLYDVVGHGGSEQVLCKHQLAARIASALRRCPTIVVPDTALVQLLLTA</sequence>
<comment type="caution">
    <text evidence="3">The sequence shown here is derived from an EMBL/GenBank/DDBJ whole genome shotgun (WGS) entry which is preliminary data.</text>
</comment>
<keyword evidence="1" id="KW-0863">Zinc-finger</keyword>
<dbReference type="GO" id="GO:0008270">
    <property type="term" value="F:zinc ion binding"/>
    <property type="evidence" value="ECO:0007669"/>
    <property type="project" value="UniProtKB-KW"/>
</dbReference>
<dbReference type="Proteomes" id="UP001445335">
    <property type="component" value="Unassembled WGS sequence"/>
</dbReference>
<dbReference type="PANTHER" id="PTHR28498">
    <property type="entry name" value="ZINC FINGER SWIM DOMAIN-CONTAINING PROTEIN 7"/>
    <property type="match status" value="1"/>
</dbReference>
<evidence type="ECO:0000313" key="4">
    <source>
        <dbReference type="Proteomes" id="UP001445335"/>
    </source>
</evidence>
<dbReference type="AlphaFoldDB" id="A0AAW1S7A4"/>
<keyword evidence="4" id="KW-1185">Reference proteome</keyword>
<dbReference type="GO" id="GO:0097196">
    <property type="term" value="C:Shu complex"/>
    <property type="evidence" value="ECO:0007669"/>
    <property type="project" value="TreeGrafter"/>
</dbReference>
<dbReference type="InterPro" id="IPR007527">
    <property type="entry name" value="Znf_SWIM"/>
</dbReference>
<dbReference type="EMBL" id="JALJOU010000010">
    <property type="protein sequence ID" value="KAK9841789.1"/>
    <property type="molecule type" value="Genomic_DNA"/>
</dbReference>
<evidence type="ECO:0000256" key="1">
    <source>
        <dbReference type="PROSITE-ProRule" id="PRU00325"/>
    </source>
</evidence>
<accession>A0AAW1S7A4</accession>
<evidence type="ECO:0000313" key="3">
    <source>
        <dbReference type="EMBL" id="KAK9841789.1"/>
    </source>
</evidence>
<keyword evidence="1" id="KW-0862">Zinc</keyword>
<keyword evidence="1" id="KW-0479">Metal-binding</keyword>
<gene>
    <name evidence="3" type="ORF">WJX81_003142</name>
</gene>
<protein>
    <recommendedName>
        <fullName evidence="2">SWIM-type domain-containing protein</fullName>
    </recommendedName>
</protein>